<feature type="compositionally biased region" description="Basic residues" evidence="1">
    <location>
        <begin position="2302"/>
        <end position="2314"/>
    </location>
</feature>
<feature type="domain" description="FMP27 SW motif-containing RBG unit" evidence="3">
    <location>
        <begin position="957"/>
        <end position="1056"/>
    </location>
</feature>
<proteinExistence type="predicted"/>
<dbReference type="InterPro" id="IPR019415">
    <property type="entry name" value="FMP27_SW_RBG"/>
</dbReference>
<feature type="compositionally biased region" description="Polar residues" evidence="1">
    <location>
        <begin position="898"/>
        <end position="917"/>
    </location>
</feature>
<feature type="region of interest" description="Disordered" evidence="1">
    <location>
        <begin position="889"/>
        <end position="944"/>
    </location>
</feature>
<feature type="domain" description="FMP27 WPPW motif-containing RBG unit" evidence="4">
    <location>
        <begin position="1472"/>
        <end position="1961"/>
    </location>
</feature>
<dbReference type="InterPro" id="IPR019441">
    <property type="entry name" value="FMP27/BLTP2/Hobbit_GFWDK_RBG"/>
</dbReference>
<protein>
    <submittedName>
        <fullName evidence="5">Uncharacterized protein</fullName>
    </submittedName>
</protein>
<evidence type="ECO:0000259" key="4">
    <source>
        <dbReference type="SMART" id="SM01216"/>
    </source>
</evidence>
<dbReference type="SMART" id="SM01216">
    <property type="entry name" value="Fmp27_WPPW"/>
    <property type="match status" value="1"/>
</dbReference>
<feature type="compositionally biased region" description="Acidic residues" evidence="1">
    <location>
        <begin position="2259"/>
        <end position="2277"/>
    </location>
</feature>
<feature type="domain" description="FMP27/BLTP2/Hobbit GFWDK motif-containing RBG unit" evidence="2">
    <location>
        <begin position="1074"/>
        <end position="1227"/>
    </location>
</feature>
<accession>A0A9W4U0I3</accession>
<feature type="region of interest" description="Disordered" evidence="1">
    <location>
        <begin position="2257"/>
        <end position="2348"/>
    </location>
</feature>
<feature type="compositionally biased region" description="Polar residues" evidence="1">
    <location>
        <begin position="2315"/>
        <end position="2325"/>
    </location>
</feature>
<dbReference type="OrthoDB" id="1562405at2759"/>
<dbReference type="InterPro" id="IPR045167">
    <property type="entry name" value="Hobbit"/>
</dbReference>
<evidence type="ECO:0000259" key="3">
    <source>
        <dbReference type="SMART" id="SM01215"/>
    </source>
</evidence>
<sequence>MKTGILNKINIHVFRTIVNNHEKLKNNSIFLDYVRLESHLFPDNEVRLTFSSYNGLIFNNETKINLFRNIELYINFQAVTACDINVKNKISIYFKNFKTNLSFGRLNIPLEYFKKHKQQQQQQQQQQVDENVEIIDVVKYSQFVKNFMEIYSTTEITFEDFTLSHDEISINASNFKFQLSKIEKNEHQKNIKLGLYITSFTFYHHESKCFELPSGTISYEVCPIEVLKVSHALLNHDKNSKAHINFDLHIVLSNPIFDFYYDQQDILLKILRNKMMQKRMNKMRKVTGVHKKEEFMTKLLIASTMLKSISSKLVVSDTKINFHLPPIGRSKDDFNRFSKSNLIVSMTISGILYRIFTRDYQKLIEQDKIHKHSLNVLFKLKNIKGEADGNTMHLSKINLLNSYSLVDKKITLKISSKNVKFKSVNANFFHLVRQFRNRQIIYFNKKYDEFKDLDLDEEEVNYDKDRTIKLFEVLPRFISSIKFDLDTLLFDIICKEGLPSHKIYDNELGKEIDLADFRRGVSVKINQINANYKLEKEHIELSVKTLQAFTLSEYQSEYITDFDKVTELQQADSEFGDISSLNSLESNNIQDDVDAATRRIKNVLSVHDILLTNASKLDDRDINKLTLSIPEIDSRIDMFLLWCVFYAKTMLQKFAPTVASNCSKEELKRMTGPKKKLKLDVVLDSVACVIRLPRNVDILIEIESAKLKNALILKSTSINNARLYVIHPATKLWARLLIIKEPTFSIDFSKSLHTASFGILTRSILFNIPHLFLFYTVIDNFISFFKALKQLNQNYLYFNWGAEEFGRIYPTEKNAFNFPHIDIKTSVLGLSIENDPFENELAMIYELGLIEQKERMRKLKAFETKCEEIMSNVCEDDIDDSDIERKIELSNKPAPTMHHTNSQDSVNMKSKFTSNSSLKDKLFRRRKHNQTQGNIDETLEESKPKLTRKQVQEEIDEAKLRLLENFSKSWCRKYKVFRQVRHETWRSRSDNVWGKDLIPDVMKDKYDILDYSEGPPLCGTLFRDVDLTLDRFNGGDLDEFLYTYAKKQPKLHYSILVPLYLELKARKFYMILRDYPLPLASFPTSSNSKIPTIHIRSNIVVNEKLYSRKEELRYIYVPFSPAVPDNGIADNFYSVYIPRTLTPVKVCSDFVCDLNTDRACTISWCKAYQPALSTLSMTFENFSKPAIDDSPIGFWDKLPLIMHGRYQFNVANELCLHMKSGRSPHQLVGKNSGFVFCWKNNVKLVIDGTSNPKNLITLTSDDFLFAIPNYSMEEKNIWSLFYDDEDENSPDIDLEAKKFEKKCIKLTSSDRVKWVLGFMFERNKYFSKRLSDQELRCSDFKPHYEVMITNPSNEFHPDSYEGYRADYVHMTLSVISQAKSKDGEAFNTAFFTPLSFHHFFYWWDTLAHYSPPPIKSGKLFSQNNAKKYKIKFGNHMYTMKYQFIFNPVTISHLYLHSSNEGGDKKNRVAFTGLKGKFGKCEIDLHQRKEFVTYVNKKLDRKTQIKHLKMNQAEVNIEQADVRVLNALFNDTSLSGKLLTYLTDDLSSTRSSNHPNLSFDSKVHSPIDGSQFSNWLNSVEVYDGDFSWVDPEDFIELEIRETLSPYPKIRILPFFHTPKFSYFREFTLQKDGPFPFGGEKIHQCLMDTDKPAAVQSRILSHRLQILKDDMVDCEDKLRRAKNHGDAKAINHYEEQMTIIHEKLDVVNQAYKQFTEIEEVLHDDNGSLSKQKSNLSAYSSHLSEGELLSAANFETVAEFHNRFIIHNLKLRWDDDVREYFISYLQRITDRKNHVYYMTKVAVDLVEQVMNGSQREFNENINLKDHIFNKQFKKGEEVIDSFDEELEEVDNPEHEAEFKYLIKLLHPQIQMICKKVPDACVLLTSKDLEIRIIDVNIKDRVNIMTDNEMTARVETRFGILLRDEQLFVVTKDDVEKNQLTSKFTTHAYMSLNSQWPPWFECEICYDGSWAHEYLVSERNTVAIVYKSPNQMLVDQANSKGDELIIFLAKMVLNATSQQYSSIYFVATELLINGHKSDKLTERLERLMSIADASDFKGYDVKVQNLQLSIREYKEILLNFDQKGASLTDQEKRYLKILELEMEKSKLELLFIMKALRMRNKSTAKQSTRYWSILCDQVIWHFLDDERKPFVDFALANAKYGRVDLIDGTNVNKFEISMIQGFNLQDKPIYPELLTPIIDEKILQQKRHSCLDEVPVISMSWVLLAAVGGIPVIKNAKLEIQPLQLELDFVTARKLQSYLFPKDEDEENEYDEDSDSSDGSDMELMSDASSIPDSISTTNTSPTRNPLKKLIARSKNSLHSHNSNPTLNLSPNKSSASSFESSHTESSFNSNKLTKLLNRKENQNKNEQFEDDLAVIISRSLKFKSIIDLEIASFKLVVSFSAPNSLHVLDVNRLVINVPSLRYKYKLWSAEDFMDKLKKDVIKIILQHSGKIIGNKFKTKKKVKLDKPLKQISNYSSYTTLDDLQKHEKDGENSTDSTIHRTSVHHLRNKNMPHVLSRRGETSDKTYEEYLNAADDKVDNDIDAA</sequence>
<name>A0A9W4U0I3_9ASCO</name>
<feature type="region of interest" description="Disordered" evidence="1">
    <location>
        <begin position="2482"/>
        <end position="2519"/>
    </location>
</feature>
<evidence type="ECO:0000256" key="1">
    <source>
        <dbReference type="SAM" id="MobiDB-lite"/>
    </source>
</evidence>
<dbReference type="PANTHER" id="PTHR15678:SF6">
    <property type="entry name" value="BRIDGE-LIKE LIPID TRANSFER PROTEIN FAMILY MEMBER 2"/>
    <property type="match status" value="1"/>
</dbReference>
<evidence type="ECO:0000259" key="2">
    <source>
        <dbReference type="SMART" id="SM01214"/>
    </source>
</evidence>
<evidence type="ECO:0000313" key="5">
    <source>
        <dbReference type="EMBL" id="CAI5759159.1"/>
    </source>
</evidence>
<comment type="caution">
    <text evidence="5">The sequence shown here is derived from an EMBL/GenBank/DDBJ whole genome shotgun (WGS) entry which is preliminary data.</text>
</comment>
<dbReference type="SMART" id="SM01214">
    <property type="entry name" value="Fmp27_GFWDK"/>
    <property type="match status" value="1"/>
</dbReference>
<reference evidence="5" key="1">
    <citation type="submission" date="2022-12" db="EMBL/GenBank/DDBJ databases">
        <authorList>
            <person name="Brejova B."/>
        </authorList>
    </citation>
    <scope>NUCLEOTIDE SEQUENCE</scope>
</reference>
<feature type="compositionally biased region" description="Low complexity" evidence="1">
    <location>
        <begin position="2326"/>
        <end position="2346"/>
    </location>
</feature>
<dbReference type="SMART" id="SM01215">
    <property type="entry name" value="Fmp27_SW"/>
    <property type="match status" value="1"/>
</dbReference>
<dbReference type="Proteomes" id="UP001152885">
    <property type="component" value="Unassembled WGS sequence"/>
</dbReference>
<feature type="compositionally biased region" description="Basic residues" evidence="1">
    <location>
        <begin position="2498"/>
        <end position="2507"/>
    </location>
</feature>
<gene>
    <name evidence="5" type="ORF">CANVERA_P3668</name>
</gene>
<dbReference type="Pfam" id="PF10344">
    <property type="entry name" value="Hobbit"/>
    <property type="match status" value="1"/>
</dbReference>
<feature type="compositionally biased region" description="Polar residues" evidence="1">
    <location>
        <begin position="2284"/>
        <end position="2300"/>
    </location>
</feature>
<keyword evidence="6" id="KW-1185">Reference proteome</keyword>
<dbReference type="InterPro" id="IPR019449">
    <property type="entry name" value="FMP27_WPPW_RBG"/>
</dbReference>
<dbReference type="EMBL" id="CANTUO010000004">
    <property type="protein sequence ID" value="CAI5759159.1"/>
    <property type="molecule type" value="Genomic_DNA"/>
</dbReference>
<dbReference type="PANTHER" id="PTHR15678">
    <property type="entry name" value="ANTIGEN MLAA-22-RELATED"/>
    <property type="match status" value="1"/>
</dbReference>
<evidence type="ECO:0000313" key="6">
    <source>
        <dbReference type="Proteomes" id="UP001152885"/>
    </source>
</evidence>
<organism evidence="5 6">
    <name type="scientific">Candida verbasci</name>
    <dbReference type="NCBI Taxonomy" id="1227364"/>
    <lineage>
        <taxon>Eukaryota</taxon>
        <taxon>Fungi</taxon>
        <taxon>Dikarya</taxon>
        <taxon>Ascomycota</taxon>
        <taxon>Saccharomycotina</taxon>
        <taxon>Pichiomycetes</taxon>
        <taxon>Debaryomycetaceae</taxon>
        <taxon>Candida/Lodderomyces clade</taxon>
        <taxon>Candida</taxon>
    </lineage>
</organism>